<dbReference type="Gene3D" id="6.10.180.30">
    <property type="match status" value="1"/>
</dbReference>
<sequence>MTVKPRKSPSFSFLVPEETADQVRAAFQATGALEGYSSVNDLLVAATLRELRRLQRKHNGGRSWSGLPKGVLRTGMRTKAEKLSTVKGKG</sequence>
<dbReference type="EMBL" id="FNTV01000002">
    <property type="protein sequence ID" value="SEF12546.1"/>
    <property type="molecule type" value="Genomic_DNA"/>
</dbReference>
<organism evidence="2 3">
    <name type="scientific">Arthrobacter alpinus</name>
    <dbReference type="NCBI Taxonomy" id="656366"/>
    <lineage>
        <taxon>Bacteria</taxon>
        <taxon>Bacillati</taxon>
        <taxon>Actinomycetota</taxon>
        <taxon>Actinomycetes</taxon>
        <taxon>Micrococcales</taxon>
        <taxon>Micrococcaceae</taxon>
        <taxon>Arthrobacter</taxon>
    </lineage>
</organism>
<gene>
    <name evidence="2" type="ORF">SAMN04489740_4256</name>
</gene>
<evidence type="ECO:0000259" key="1">
    <source>
        <dbReference type="Pfam" id="PF18064"/>
    </source>
</evidence>
<dbReference type="InterPro" id="IPR040851">
    <property type="entry name" value="ParB-like_C"/>
</dbReference>
<evidence type="ECO:0000313" key="3">
    <source>
        <dbReference type="Proteomes" id="UP000182725"/>
    </source>
</evidence>
<name>A0A1H5PFP6_9MICC</name>
<evidence type="ECO:0000313" key="2">
    <source>
        <dbReference type="EMBL" id="SEF12546.1"/>
    </source>
</evidence>
<accession>A0A1H5PFP6</accession>
<dbReference type="Pfam" id="PF18064">
    <property type="entry name" value="CB_ParB_C"/>
    <property type="match status" value="1"/>
</dbReference>
<dbReference type="Proteomes" id="UP000182725">
    <property type="component" value="Unassembled WGS sequence"/>
</dbReference>
<proteinExistence type="predicted"/>
<reference evidence="2 3" key="1">
    <citation type="submission" date="2016-10" db="EMBL/GenBank/DDBJ databases">
        <authorList>
            <person name="de Groot N.N."/>
        </authorList>
    </citation>
    <scope>NUCLEOTIDE SEQUENCE [LARGE SCALE GENOMIC DNA]</scope>
    <source>
        <strain evidence="2 3">DSM 22274</strain>
    </source>
</reference>
<dbReference type="RefSeq" id="WP_074713711.1">
    <property type="nucleotide sequence ID" value="NZ_FNTV01000002.1"/>
</dbReference>
<dbReference type="AlphaFoldDB" id="A0A1H5PFP6"/>
<protein>
    <recommendedName>
        <fullName evidence="1">ParB-like C-terminal domain-containing protein</fullName>
    </recommendedName>
</protein>
<feature type="domain" description="ParB-like C-terminal" evidence="1">
    <location>
        <begin position="20"/>
        <end position="64"/>
    </location>
</feature>